<dbReference type="PANTHER" id="PTHR31956">
    <property type="entry name" value="NON-SPECIFIC PHOSPHOLIPASE C4-RELATED"/>
    <property type="match status" value="1"/>
</dbReference>
<dbReference type="GO" id="GO:0042578">
    <property type="term" value="F:phosphoric ester hydrolase activity"/>
    <property type="evidence" value="ECO:0007669"/>
    <property type="project" value="UniProtKB-ARBA"/>
</dbReference>
<keyword evidence="3" id="KW-1185">Reference proteome</keyword>
<dbReference type="AlphaFoldDB" id="G3IVC6"/>
<evidence type="ECO:0000313" key="3">
    <source>
        <dbReference type="Proteomes" id="UP000004664"/>
    </source>
</evidence>
<dbReference type="GO" id="GO:0009395">
    <property type="term" value="P:phospholipid catabolic process"/>
    <property type="evidence" value="ECO:0007669"/>
    <property type="project" value="TreeGrafter"/>
</dbReference>
<keyword evidence="1" id="KW-0378">Hydrolase</keyword>
<evidence type="ECO:0000313" key="2">
    <source>
        <dbReference type="EMBL" id="EGW22853.1"/>
    </source>
</evidence>
<dbReference type="Gene3D" id="3.40.720.10">
    <property type="entry name" value="Alkaline Phosphatase, subunit A"/>
    <property type="match status" value="2"/>
</dbReference>
<dbReference type="InterPro" id="IPR017850">
    <property type="entry name" value="Alkaline_phosphatase_core_sf"/>
</dbReference>
<dbReference type="InterPro" id="IPR007312">
    <property type="entry name" value="Phosphoesterase"/>
</dbReference>
<dbReference type="eggNOG" id="COG3511">
    <property type="taxonomic scope" value="Bacteria"/>
</dbReference>
<dbReference type="Pfam" id="PF04185">
    <property type="entry name" value="Phosphoesterase"/>
    <property type="match status" value="1"/>
</dbReference>
<dbReference type="SUPFAM" id="SSF53649">
    <property type="entry name" value="Alkaline phosphatase-like"/>
    <property type="match status" value="1"/>
</dbReference>
<reference evidence="2 3" key="1">
    <citation type="submission" date="2011-06" db="EMBL/GenBank/DDBJ databases">
        <title>Genomic sequence of Methylobacter tundripaludum SV96.</title>
        <authorList>
            <consortium name="US DOE Joint Genome Institute"/>
            <person name="Lucas S."/>
            <person name="Han J."/>
            <person name="Lapidus A."/>
            <person name="Cheng J.-F."/>
            <person name="Goodwin L."/>
            <person name="Pitluck S."/>
            <person name="Held B."/>
            <person name="Detter J.C."/>
            <person name="Han C."/>
            <person name="Tapia R."/>
            <person name="Land M."/>
            <person name="Hauser L."/>
            <person name="Kyrpides N."/>
            <person name="Ivanova N."/>
            <person name="Ovchinnikova G."/>
            <person name="Pagani I."/>
            <person name="Klotz M.G."/>
            <person name="Dispirito A.A."/>
            <person name="Murrell J.C."/>
            <person name="Dunfield P."/>
            <person name="Kalyuzhnaya M.G."/>
            <person name="Svenning M."/>
            <person name="Trotsenko Y.A."/>
            <person name="Stein L.Y."/>
            <person name="Woyke T."/>
        </authorList>
    </citation>
    <scope>NUCLEOTIDE SEQUENCE [LARGE SCALE GENOMIC DNA]</scope>
    <source>
        <strain evidence="3">ATCC BAA-1195 / DSM 17260 / SV96</strain>
    </source>
</reference>
<proteinExistence type="predicted"/>
<dbReference type="STRING" id="697282.Mettu_1684"/>
<dbReference type="HOGENOM" id="CLU_029943_2_0_6"/>
<gene>
    <name evidence="2" type="ORF">Mettu_1684</name>
</gene>
<dbReference type="RefSeq" id="WP_006890831.1">
    <property type="nucleotide sequence ID" value="NZ_JH109152.1"/>
</dbReference>
<dbReference type="Proteomes" id="UP000004664">
    <property type="component" value="Unassembled WGS sequence"/>
</dbReference>
<dbReference type="EMBL" id="JH109152">
    <property type="protein sequence ID" value="EGW22853.1"/>
    <property type="molecule type" value="Genomic_DNA"/>
</dbReference>
<sequence length="480" mass="53446">MGNLGGKIEHVVVLMMENRSFDSILGQLYPENPEFDGLTGNETNPNHGKDDVKVWNSGNIDQKSMSIPDPDPGELWNDINMQLFGLDGKPGSETPAMNGFVNNYVRQTADASGNYSPESIMHYYTPEQLPVISTLAKQFAVCDNWFASAPCQTWPNRFFLHCATAEGYENNSPARFPYLMETVFNRFSNPDAWKIYFHDFPQTLTLSRLWPHIDRFRLFETEFAKDAAAGKLPSYTFIEPRYFPDVKLPNDQHPPHHVGMGEDLIAEVYNALRSAPTWEKTLLVIVYDEHGGNYDHVPPPKAVPPDNSHSQPFGFDRYGVRVPAVLVSPYIKAGTILKTPVGSSFPFDHTSVIATLRKCFALGAPISHRDAVAPDLECVLNLDTPSNLGPDKVVPLPYAVSPDELVKALNAPLNDFQKAMHEAAAHLPIRGGINILDDIENHVENLVKGIMPEVPDHRTAVAAMPFISEKVRTFLGNVVK</sequence>
<protein>
    <submittedName>
        <fullName evidence="2">Phosphoesterase</fullName>
    </submittedName>
</protein>
<accession>G3IVC6</accession>
<organism evidence="2 3">
    <name type="scientific">Methylobacter tundripaludum (strain ATCC BAA-1195 / DSM 17260 / SV96)</name>
    <dbReference type="NCBI Taxonomy" id="697282"/>
    <lineage>
        <taxon>Bacteria</taxon>
        <taxon>Pseudomonadati</taxon>
        <taxon>Pseudomonadota</taxon>
        <taxon>Gammaproteobacteria</taxon>
        <taxon>Methylococcales</taxon>
        <taxon>Methylococcaceae</taxon>
        <taxon>Methylobacter</taxon>
    </lineage>
</organism>
<name>G3IVC6_METTV</name>
<dbReference type="PANTHER" id="PTHR31956:SF1">
    <property type="entry name" value="NON-SPECIFIC PHOSPHOLIPASE C1"/>
    <property type="match status" value="1"/>
</dbReference>
<evidence type="ECO:0000256" key="1">
    <source>
        <dbReference type="ARBA" id="ARBA00022801"/>
    </source>
</evidence>
<dbReference type="OrthoDB" id="9770871at2"/>